<gene>
    <name evidence="1" type="ORF">CPT_Ponderosa_019</name>
</gene>
<sequence length="436" mass="49654">MERNDQTLLRLGMDRKHHTKLFDVVPAKSLTGNVLFLWESQRKFYQKFPDAQGITDVGAWLTWLEDACLGNENDEDRKELLLTIAGKLGGAVDETMAPALVNGYLQTALASEVMDALERYGDPNNEADLDELIVACTDRFKDLMERTVKSPIEDTPLDQLYEEDSLDYGFRWRLPELAQHMRPLRPGDAIVWAARPDRGKTTTVASEISFMIKQLDEVYPGENKSFIWFNNEGDSKGIRRRLYQAILGVKQSQMMAWHKDGTLLERLHEAVGGKHLFDRIFIMSIHGYSSGQVMRLIKEHNPGLCVFDMVDNIRFTGMTTNGGTRTDQMLEEMYKWVRDAAIIERFAAIETSQVSGDGENMQYPLMSMLKDSKTGKQGACEAIVIWGEQSGNIHGRFLGIPKNKLAIEGQPMNPKVECWFRPDIARIMSMDEMREE</sequence>
<dbReference type="InterPro" id="IPR027417">
    <property type="entry name" value="P-loop_NTPase"/>
</dbReference>
<name>A0A5B9NAX3_9CAUD</name>
<protein>
    <submittedName>
        <fullName evidence="1">DNA helicase</fullName>
    </submittedName>
</protein>
<organism evidence="1 2">
    <name type="scientific">Stenotrophomonas phage Ponderosa</name>
    <dbReference type="NCBI Taxonomy" id="2591103"/>
    <lineage>
        <taxon>Viruses</taxon>
        <taxon>Duplodnaviria</taxon>
        <taxon>Heunggongvirae</taxon>
        <taxon>Uroviricota</taxon>
        <taxon>Caudoviricetes</taxon>
        <taxon>Autographivirales</taxon>
        <taxon>Autonotataviridae</taxon>
        <taxon>Gujervirinae</taxon>
        <taxon>Ponderosavirus</taxon>
        <taxon>Ponderosavirus ponderosa</taxon>
    </lineage>
</organism>
<keyword evidence="1" id="KW-0378">Hydrolase</keyword>
<keyword evidence="1" id="KW-0547">Nucleotide-binding</keyword>
<dbReference type="EMBL" id="MK903280">
    <property type="protein sequence ID" value="QEG09736.1"/>
    <property type="molecule type" value="Genomic_DNA"/>
</dbReference>
<proteinExistence type="predicted"/>
<keyword evidence="1" id="KW-0067">ATP-binding</keyword>
<dbReference type="Proteomes" id="UP000325277">
    <property type="component" value="Segment"/>
</dbReference>
<accession>A0A5B9NAX3</accession>
<keyword evidence="2" id="KW-1185">Reference proteome</keyword>
<reference evidence="2" key="1">
    <citation type="submission" date="2019-05" db="EMBL/GenBank/DDBJ databases">
        <title>The Complete Genome of Stenotrophomonas maltophilia Podophage Ponderosa.</title>
        <authorList>
            <person name="Marquez A."/>
            <person name="Newkirk H."/>
            <person name="Moreland R."/>
            <person name="Gonzalez C."/>
            <person name="Liu M."/>
            <person name="Ramsey J."/>
        </authorList>
    </citation>
    <scope>NUCLEOTIDE SEQUENCE [LARGE SCALE GENOMIC DNA]</scope>
</reference>
<dbReference type="Pfam" id="PF13481">
    <property type="entry name" value="AAA_25"/>
    <property type="match status" value="1"/>
</dbReference>
<evidence type="ECO:0000313" key="1">
    <source>
        <dbReference type="EMBL" id="QEG09736.1"/>
    </source>
</evidence>
<evidence type="ECO:0000313" key="2">
    <source>
        <dbReference type="Proteomes" id="UP000325277"/>
    </source>
</evidence>
<keyword evidence="1" id="KW-0347">Helicase</keyword>
<dbReference type="Gene3D" id="3.40.50.300">
    <property type="entry name" value="P-loop containing nucleotide triphosphate hydrolases"/>
    <property type="match status" value="1"/>
</dbReference>
<dbReference type="SUPFAM" id="SSF52540">
    <property type="entry name" value="P-loop containing nucleoside triphosphate hydrolases"/>
    <property type="match status" value="1"/>
</dbReference>
<dbReference type="GO" id="GO:0004386">
    <property type="term" value="F:helicase activity"/>
    <property type="evidence" value="ECO:0007669"/>
    <property type="project" value="UniProtKB-KW"/>
</dbReference>